<gene>
    <name evidence="1" type="ORF">L602_001500000370</name>
</gene>
<organism evidence="1 2">
    <name type="scientific">Cupriavidus gilardii J11</name>
    <dbReference type="NCBI Taxonomy" id="936133"/>
    <lineage>
        <taxon>Bacteria</taxon>
        <taxon>Pseudomonadati</taxon>
        <taxon>Pseudomonadota</taxon>
        <taxon>Betaproteobacteria</taxon>
        <taxon>Burkholderiales</taxon>
        <taxon>Burkholderiaceae</taxon>
        <taxon>Cupriavidus</taxon>
    </lineage>
</organism>
<evidence type="ECO:0000313" key="2">
    <source>
        <dbReference type="Proteomes" id="UP000318141"/>
    </source>
</evidence>
<sequence length="75" mass="7970">MFPSTKPTQVMPWSLTMFPSTVNPACKTLKYVLSVIVRSQKSLISPADAVGFWVEDGARAGASGFLGSRTTGFGS</sequence>
<reference evidence="1 2" key="1">
    <citation type="submission" date="2019-07" db="EMBL/GenBank/DDBJ databases">
        <title>Genome sequencing of lignin-degrading bacterial isolates.</title>
        <authorList>
            <person name="Gladden J."/>
        </authorList>
    </citation>
    <scope>NUCLEOTIDE SEQUENCE [LARGE SCALE GENOMIC DNA]</scope>
    <source>
        <strain evidence="1 2">J11</strain>
    </source>
</reference>
<proteinExistence type="predicted"/>
<protein>
    <submittedName>
        <fullName evidence="1">Uncharacterized protein</fullName>
    </submittedName>
</protein>
<name>A0A562BRY8_9BURK</name>
<keyword evidence="2" id="KW-1185">Reference proteome</keyword>
<comment type="caution">
    <text evidence="1">The sequence shown here is derived from an EMBL/GenBank/DDBJ whole genome shotgun (WGS) entry which is preliminary data.</text>
</comment>
<dbReference type="EMBL" id="VLJN01000007">
    <property type="protein sequence ID" value="TWG87904.1"/>
    <property type="molecule type" value="Genomic_DNA"/>
</dbReference>
<dbReference type="Proteomes" id="UP000318141">
    <property type="component" value="Unassembled WGS sequence"/>
</dbReference>
<evidence type="ECO:0000313" key="1">
    <source>
        <dbReference type="EMBL" id="TWG87904.1"/>
    </source>
</evidence>
<dbReference type="AlphaFoldDB" id="A0A562BRY8"/>
<accession>A0A562BRY8</accession>